<comment type="caution">
    <text evidence="2">The sequence shown here is derived from an EMBL/GenBank/DDBJ whole genome shotgun (WGS) entry which is preliminary data.</text>
</comment>
<evidence type="ECO:0000313" key="3">
    <source>
        <dbReference type="Proteomes" id="UP001233999"/>
    </source>
</evidence>
<accession>A0AAD8A7V3</accession>
<evidence type="ECO:0000313" key="2">
    <source>
        <dbReference type="EMBL" id="KAJ9593342.1"/>
    </source>
</evidence>
<proteinExistence type="predicted"/>
<reference evidence="2" key="1">
    <citation type="journal article" date="2023" name="IScience">
        <title>Live-bearing cockroach genome reveals convergent evolutionary mechanisms linked to viviparity in insects and beyond.</title>
        <authorList>
            <person name="Fouks B."/>
            <person name="Harrison M.C."/>
            <person name="Mikhailova A.A."/>
            <person name="Marchal E."/>
            <person name="English S."/>
            <person name="Carruthers M."/>
            <person name="Jennings E.C."/>
            <person name="Chiamaka E.L."/>
            <person name="Frigard R.A."/>
            <person name="Pippel M."/>
            <person name="Attardo G.M."/>
            <person name="Benoit J.B."/>
            <person name="Bornberg-Bauer E."/>
            <person name="Tobe S.S."/>
        </authorList>
    </citation>
    <scope>NUCLEOTIDE SEQUENCE</scope>
    <source>
        <strain evidence="2">Stay&amp;Tobe</strain>
    </source>
</reference>
<evidence type="ECO:0000256" key="1">
    <source>
        <dbReference type="SAM" id="SignalP"/>
    </source>
</evidence>
<reference evidence="2" key="2">
    <citation type="submission" date="2023-05" db="EMBL/GenBank/DDBJ databases">
        <authorList>
            <person name="Fouks B."/>
        </authorList>
    </citation>
    <scope>NUCLEOTIDE SEQUENCE</scope>
    <source>
        <strain evidence="2">Stay&amp;Tobe</strain>
        <tissue evidence="2">Testes</tissue>
    </source>
</reference>
<feature type="chain" id="PRO_5041984716" evidence="1">
    <location>
        <begin position="24"/>
        <end position="152"/>
    </location>
</feature>
<dbReference type="Proteomes" id="UP001233999">
    <property type="component" value="Unassembled WGS sequence"/>
</dbReference>
<feature type="signal peptide" evidence="1">
    <location>
        <begin position="1"/>
        <end position="23"/>
    </location>
</feature>
<dbReference type="EMBL" id="JASPKZ010003446">
    <property type="protein sequence ID" value="KAJ9593342.1"/>
    <property type="molecule type" value="Genomic_DNA"/>
</dbReference>
<gene>
    <name evidence="2" type="ORF">L9F63_015112</name>
</gene>
<feature type="non-terminal residue" evidence="2">
    <location>
        <position position="1"/>
    </location>
</feature>
<name>A0AAD8A7V3_DIPPU</name>
<keyword evidence="3" id="KW-1185">Reference proteome</keyword>
<feature type="non-terminal residue" evidence="2">
    <location>
        <position position="152"/>
    </location>
</feature>
<sequence>HIKGNGILICWPIIVILLVLCQASTVNIHLTNYTPRNFTGGILITILYRNYYQSRVLHIADIFCEVFRVLCITETKLIHAKFQVFLCVVFPRVSIPKQILVVTTDAIKHFMEDNCCDVASVDIFLSRISSKICQNNEQLSTRLVERISLFLC</sequence>
<dbReference type="AlphaFoldDB" id="A0AAD8A7V3"/>
<protein>
    <submittedName>
        <fullName evidence="2">Uncharacterized protein</fullName>
    </submittedName>
</protein>
<keyword evidence="1" id="KW-0732">Signal</keyword>
<organism evidence="2 3">
    <name type="scientific">Diploptera punctata</name>
    <name type="common">Pacific beetle cockroach</name>
    <dbReference type="NCBI Taxonomy" id="6984"/>
    <lineage>
        <taxon>Eukaryota</taxon>
        <taxon>Metazoa</taxon>
        <taxon>Ecdysozoa</taxon>
        <taxon>Arthropoda</taxon>
        <taxon>Hexapoda</taxon>
        <taxon>Insecta</taxon>
        <taxon>Pterygota</taxon>
        <taxon>Neoptera</taxon>
        <taxon>Polyneoptera</taxon>
        <taxon>Dictyoptera</taxon>
        <taxon>Blattodea</taxon>
        <taxon>Blaberoidea</taxon>
        <taxon>Blaberidae</taxon>
        <taxon>Diplopterinae</taxon>
        <taxon>Diploptera</taxon>
    </lineage>
</organism>